<keyword evidence="1 4" id="KW-0349">Heme</keyword>
<proteinExistence type="predicted"/>
<feature type="domain" description="Cytochrome c" evidence="6">
    <location>
        <begin position="38"/>
        <end position="137"/>
    </location>
</feature>
<evidence type="ECO:0000256" key="4">
    <source>
        <dbReference type="PROSITE-ProRule" id="PRU00433"/>
    </source>
</evidence>
<sequence>MKLIVISASLAAVALYLTLDSSDAGAVQTPPLTVAQPASSSAGQELYQSFCAACHGTNLEGQANWRERGPDGRLPAPPHDETGHTWHHDRATLFNLTKYGVAEMIGDPDYPTDMPGFLGVLNDQEINEVLDYIQSQWPDEVRVPYEARQAGG</sequence>
<organism evidence="7 8">
    <name type="scientific">Halocynthiibacter styelae</name>
    <dbReference type="NCBI Taxonomy" id="2761955"/>
    <lineage>
        <taxon>Bacteria</taxon>
        <taxon>Pseudomonadati</taxon>
        <taxon>Pseudomonadota</taxon>
        <taxon>Alphaproteobacteria</taxon>
        <taxon>Rhodobacterales</taxon>
        <taxon>Paracoccaceae</taxon>
        <taxon>Halocynthiibacter</taxon>
    </lineage>
</organism>
<dbReference type="InterPro" id="IPR051459">
    <property type="entry name" value="Cytochrome_c-type_DH"/>
</dbReference>
<evidence type="ECO:0000313" key="8">
    <source>
        <dbReference type="Proteomes" id="UP000640583"/>
    </source>
</evidence>
<dbReference type="EMBL" id="JADCKQ010000003">
    <property type="protein sequence ID" value="MBI1493102.1"/>
    <property type="molecule type" value="Genomic_DNA"/>
</dbReference>
<evidence type="ECO:0000256" key="3">
    <source>
        <dbReference type="ARBA" id="ARBA00023004"/>
    </source>
</evidence>
<keyword evidence="3 4" id="KW-0408">Iron</keyword>
<evidence type="ECO:0000256" key="5">
    <source>
        <dbReference type="SAM" id="SignalP"/>
    </source>
</evidence>
<dbReference type="SUPFAM" id="SSF46626">
    <property type="entry name" value="Cytochrome c"/>
    <property type="match status" value="1"/>
</dbReference>
<feature type="chain" id="PRO_5035325610" evidence="5">
    <location>
        <begin position="27"/>
        <end position="152"/>
    </location>
</feature>
<dbReference type="PANTHER" id="PTHR35008">
    <property type="entry name" value="BLL4482 PROTEIN-RELATED"/>
    <property type="match status" value="1"/>
</dbReference>
<reference evidence="7" key="1">
    <citation type="submission" date="2020-10" db="EMBL/GenBank/DDBJ databases">
        <title>Paenihalocynthiibacter styelae gen. nov., sp. nov., isolated from stalked sea squirt Styela clava.</title>
        <authorList>
            <person name="Kim Y.-O."/>
            <person name="Yoon J.-H."/>
        </authorList>
    </citation>
    <scope>NUCLEOTIDE SEQUENCE</scope>
    <source>
        <strain evidence="7">MYP1-1</strain>
    </source>
</reference>
<evidence type="ECO:0000259" key="6">
    <source>
        <dbReference type="PROSITE" id="PS51007"/>
    </source>
</evidence>
<evidence type="ECO:0000256" key="2">
    <source>
        <dbReference type="ARBA" id="ARBA00022723"/>
    </source>
</evidence>
<keyword evidence="8" id="KW-1185">Reference proteome</keyword>
<comment type="caution">
    <text evidence="7">The sequence shown here is derived from an EMBL/GenBank/DDBJ whole genome shotgun (WGS) entry which is preliminary data.</text>
</comment>
<dbReference type="GO" id="GO:0020037">
    <property type="term" value="F:heme binding"/>
    <property type="evidence" value="ECO:0007669"/>
    <property type="project" value="InterPro"/>
</dbReference>
<dbReference type="Proteomes" id="UP000640583">
    <property type="component" value="Unassembled WGS sequence"/>
</dbReference>
<feature type="signal peptide" evidence="5">
    <location>
        <begin position="1"/>
        <end position="26"/>
    </location>
</feature>
<dbReference type="GO" id="GO:0046872">
    <property type="term" value="F:metal ion binding"/>
    <property type="evidence" value="ECO:0007669"/>
    <property type="project" value="UniProtKB-KW"/>
</dbReference>
<protein>
    <submittedName>
        <fullName evidence="7">Cytochrome c</fullName>
    </submittedName>
</protein>
<gene>
    <name evidence="7" type="ORF">H1D41_05570</name>
</gene>
<dbReference type="GO" id="GO:0009055">
    <property type="term" value="F:electron transfer activity"/>
    <property type="evidence" value="ECO:0007669"/>
    <property type="project" value="InterPro"/>
</dbReference>
<dbReference type="Pfam" id="PF00034">
    <property type="entry name" value="Cytochrom_C"/>
    <property type="match status" value="1"/>
</dbReference>
<dbReference type="RefSeq" id="WP_228847956.1">
    <property type="nucleotide sequence ID" value="NZ_JADCKQ010000003.1"/>
</dbReference>
<accession>A0A8J7LV96</accession>
<keyword evidence="2 4" id="KW-0479">Metal-binding</keyword>
<dbReference type="PANTHER" id="PTHR35008:SF4">
    <property type="entry name" value="BLL4482 PROTEIN"/>
    <property type="match status" value="1"/>
</dbReference>
<dbReference type="Gene3D" id="1.10.760.10">
    <property type="entry name" value="Cytochrome c-like domain"/>
    <property type="match status" value="1"/>
</dbReference>
<name>A0A8J7LV96_9RHOB</name>
<evidence type="ECO:0000313" key="7">
    <source>
        <dbReference type="EMBL" id="MBI1493102.1"/>
    </source>
</evidence>
<dbReference type="InterPro" id="IPR009056">
    <property type="entry name" value="Cyt_c-like_dom"/>
</dbReference>
<dbReference type="InterPro" id="IPR036909">
    <property type="entry name" value="Cyt_c-like_dom_sf"/>
</dbReference>
<keyword evidence="5" id="KW-0732">Signal</keyword>
<dbReference type="PROSITE" id="PS51007">
    <property type="entry name" value="CYTC"/>
    <property type="match status" value="1"/>
</dbReference>
<dbReference type="AlphaFoldDB" id="A0A8J7LV96"/>
<evidence type="ECO:0000256" key="1">
    <source>
        <dbReference type="ARBA" id="ARBA00022617"/>
    </source>
</evidence>